<protein>
    <submittedName>
        <fullName evidence="2">Uncharacterized protein</fullName>
    </submittedName>
</protein>
<dbReference type="RefSeq" id="WP_387703091.1">
    <property type="nucleotide sequence ID" value="NZ_JBIAMX010000029.1"/>
</dbReference>
<proteinExistence type="predicted"/>
<keyword evidence="3" id="KW-1185">Reference proteome</keyword>
<dbReference type="EMBL" id="JBIAMX010000029">
    <property type="protein sequence ID" value="MFF0546907.1"/>
    <property type="molecule type" value="Genomic_DNA"/>
</dbReference>
<sequence>MPDYTEAERADHVDEIHRLRAELEIATAKNASLALKVLKLTGSLQTAHGRRDAAERDARRARARWHEIDRKLQALTGAADPGGAS</sequence>
<evidence type="ECO:0000313" key="2">
    <source>
        <dbReference type="EMBL" id="MFF0546907.1"/>
    </source>
</evidence>
<organism evidence="2 3">
    <name type="scientific">Nocardia thailandica</name>
    <dbReference type="NCBI Taxonomy" id="257275"/>
    <lineage>
        <taxon>Bacteria</taxon>
        <taxon>Bacillati</taxon>
        <taxon>Actinomycetota</taxon>
        <taxon>Actinomycetes</taxon>
        <taxon>Mycobacteriales</taxon>
        <taxon>Nocardiaceae</taxon>
        <taxon>Nocardia</taxon>
    </lineage>
</organism>
<name>A0ABW6PWT8_9NOCA</name>
<dbReference type="Proteomes" id="UP001601444">
    <property type="component" value="Unassembled WGS sequence"/>
</dbReference>
<evidence type="ECO:0000313" key="3">
    <source>
        <dbReference type="Proteomes" id="UP001601444"/>
    </source>
</evidence>
<feature type="coiled-coil region" evidence="1">
    <location>
        <begin position="9"/>
        <end position="64"/>
    </location>
</feature>
<accession>A0ABW6PWT8</accession>
<evidence type="ECO:0000256" key="1">
    <source>
        <dbReference type="SAM" id="Coils"/>
    </source>
</evidence>
<gene>
    <name evidence="2" type="ORF">ACFYTF_29130</name>
</gene>
<reference evidence="2 3" key="1">
    <citation type="submission" date="2024-10" db="EMBL/GenBank/DDBJ databases">
        <title>The Natural Products Discovery Center: Release of the First 8490 Sequenced Strains for Exploring Actinobacteria Biosynthetic Diversity.</title>
        <authorList>
            <person name="Kalkreuter E."/>
            <person name="Kautsar S.A."/>
            <person name="Yang D."/>
            <person name="Bader C.D."/>
            <person name="Teijaro C.N."/>
            <person name="Fluegel L."/>
            <person name="Davis C.M."/>
            <person name="Simpson J.R."/>
            <person name="Lauterbach L."/>
            <person name="Steele A.D."/>
            <person name="Gui C."/>
            <person name="Meng S."/>
            <person name="Li G."/>
            <person name="Viehrig K."/>
            <person name="Ye F."/>
            <person name="Su P."/>
            <person name="Kiefer A.F."/>
            <person name="Nichols A."/>
            <person name="Cepeda A.J."/>
            <person name="Yan W."/>
            <person name="Fan B."/>
            <person name="Jiang Y."/>
            <person name="Adhikari A."/>
            <person name="Zheng C.-J."/>
            <person name="Schuster L."/>
            <person name="Cowan T.M."/>
            <person name="Smanski M.J."/>
            <person name="Chevrette M.G."/>
            <person name="De Carvalho L.P.S."/>
            <person name="Shen B."/>
        </authorList>
    </citation>
    <scope>NUCLEOTIDE SEQUENCE [LARGE SCALE GENOMIC DNA]</scope>
    <source>
        <strain evidence="2 3">NPDC004045</strain>
    </source>
</reference>
<keyword evidence="1" id="KW-0175">Coiled coil</keyword>
<comment type="caution">
    <text evidence="2">The sequence shown here is derived from an EMBL/GenBank/DDBJ whole genome shotgun (WGS) entry which is preliminary data.</text>
</comment>